<dbReference type="InterPro" id="IPR024079">
    <property type="entry name" value="MetalloPept_cat_dom_sf"/>
</dbReference>
<keyword evidence="9" id="KW-0732">Signal</keyword>
<dbReference type="EMBL" id="PZZN01000003">
    <property type="protein sequence ID" value="PTM44910.1"/>
    <property type="molecule type" value="Genomic_DNA"/>
</dbReference>
<proteinExistence type="inferred from homology"/>
<keyword evidence="3" id="KW-0645">Protease</keyword>
<keyword evidence="5" id="KW-0378">Hydrolase</keyword>
<dbReference type="PRINTS" id="PR00786">
    <property type="entry name" value="NEPRILYSIN"/>
</dbReference>
<feature type="domain" description="Peptidase M13 C-terminal" evidence="10">
    <location>
        <begin position="492"/>
        <end position="692"/>
    </location>
</feature>
<feature type="signal peptide" evidence="9">
    <location>
        <begin position="1"/>
        <end position="19"/>
    </location>
</feature>
<evidence type="ECO:0000313" key="13">
    <source>
        <dbReference type="Proteomes" id="UP000240996"/>
    </source>
</evidence>
<keyword evidence="7" id="KW-0482">Metalloprotease</keyword>
<dbReference type="Proteomes" id="UP000240996">
    <property type="component" value="Unassembled WGS sequence"/>
</dbReference>
<evidence type="ECO:0000256" key="5">
    <source>
        <dbReference type="ARBA" id="ARBA00022801"/>
    </source>
</evidence>
<dbReference type="CDD" id="cd08662">
    <property type="entry name" value="M13"/>
    <property type="match status" value="1"/>
</dbReference>
<dbReference type="SUPFAM" id="SSF55486">
    <property type="entry name" value="Metalloproteases ('zincins'), catalytic domain"/>
    <property type="match status" value="1"/>
</dbReference>
<feature type="domain" description="Peptidase M13 N-terminal" evidence="11">
    <location>
        <begin position="69"/>
        <end position="440"/>
    </location>
</feature>
<dbReference type="PROSITE" id="PS51885">
    <property type="entry name" value="NEPRILYSIN"/>
    <property type="match status" value="1"/>
</dbReference>
<dbReference type="PANTHER" id="PTHR11733">
    <property type="entry name" value="ZINC METALLOPROTEASE FAMILY M13 NEPRILYSIN-RELATED"/>
    <property type="match status" value="1"/>
</dbReference>
<dbReference type="InterPro" id="IPR000718">
    <property type="entry name" value="Peptidase_M13"/>
</dbReference>
<comment type="caution">
    <text evidence="12">The sequence shown here is derived from an EMBL/GenBank/DDBJ whole genome shotgun (WGS) entry which is preliminary data.</text>
</comment>
<accession>A0A2T4YND7</accession>
<dbReference type="GO" id="GO:0016485">
    <property type="term" value="P:protein processing"/>
    <property type="evidence" value="ECO:0007669"/>
    <property type="project" value="TreeGrafter"/>
</dbReference>
<dbReference type="GO" id="GO:0046872">
    <property type="term" value="F:metal ion binding"/>
    <property type="evidence" value="ECO:0007669"/>
    <property type="project" value="UniProtKB-KW"/>
</dbReference>
<dbReference type="GO" id="GO:0004222">
    <property type="term" value="F:metalloendopeptidase activity"/>
    <property type="evidence" value="ECO:0007669"/>
    <property type="project" value="InterPro"/>
</dbReference>
<evidence type="ECO:0000256" key="2">
    <source>
        <dbReference type="ARBA" id="ARBA00007357"/>
    </source>
</evidence>
<evidence type="ECO:0000256" key="6">
    <source>
        <dbReference type="ARBA" id="ARBA00022833"/>
    </source>
</evidence>
<reference evidence="12 13" key="1">
    <citation type="submission" date="2018-04" db="EMBL/GenBank/DDBJ databases">
        <title>Genomic Encyclopedia of Type Strains, Phase III (KMG-III): the genomes of soil and plant-associated and newly described type strains.</title>
        <authorList>
            <person name="Whitman W."/>
        </authorList>
    </citation>
    <scope>NUCLEOTIDE SEQUENCE [LARGE SCALE GENOMIC DNA]</scope>
    <source>
        <strain evidence="12 13">NW12</strain>
    </source>
</reference>
<dbReference type="RefSeq" id="WP_107933776.1">
    <property type="nucleotide sequence ID" value="NZ_PZZN01000003.1"/>
</dbReference>
<evidence type="ECO:0000256" key="4">
    <source>
        <dbReference type="ARBA" id="ARBA00022723"/>
    </source>
</evidence>
<dbReference type="InterPro" id="IPR008753">
    <property type="entry name" value="Peptidase_M13_N"/>
</dbReference>
<dbReference type="PANTHER" id="PTHR11733:SF167">
    <property type="entry name" value="FI17812P1-RELATED"/>
    <property type="match status" value="1"/>
</dbReference>
<name>A0A2T4YND7_9SPHN</name>
<evidence type="ECO:0000256" key="1">
    <source>
        <dbReference type="ARBA" id="ARBA00001947"/>
    </source>
</evidence>
<comment type="similarity">
    <text evidence="2">Belongs to the peptidase M13 family.</text>
</comment>
<dbReference type="GO" id="GO:0005886">
    <property type="term" value="C:plasma membrane"/>
    <property type="evidence" value="ECO:0007669"/>
    <property type="project" value="TreeGrafter"/>
</dbReference>
<evidence type="ECO:0000259" key="11">
    <source>
        <dbReference type="Pfam" id="PF05649"/>
    </source>
</evidence>
<evidence type="ECO:0000256" key="7">
    <source>
        <dbReference type="ARBA" id="ARBA00023049"/>
    </source>
</evidence>
<dbReference type="InterPro" id="IPR018497">
    <property type="entry name" value="Peptidase_M13_C"/>
</dbReference>
<evidence type="ECO:0000313" key="12">
    <source>
        <dbReference type="EMBL" id="PTM44910.1"/>
    </source>
</evidence>
<comment type="cofactor">
    <cofactor evidence="1">
        <name>Zn(2+)</name>
        <dbReference type="ChEBI" id="CHEBI:29105"/>
    </cofactor>
</comment>
<gene>
    <name evidence="12" type="ORF">C8J24_3123</name>
</gene>
<organism evidence="12 13">
    <name type="scientific">Sphingomonas aerolata</name>
    <dbReference type="NCBI Taxonomy" id="185951"/>
    <lineage>
        <taxon>Bacteria</taxon>
        <taxon>Pseudomonadati</taxon>
        <taxon>Pseudomonadota</taxon>
        <taxon>Alphaproteobacteria</taxon>
        <taxon>Sphingomonadales</taxon>
        <taxon>Sphingomonadaceae</taxon>
        <taxon>Sphingomonas</taxon>
    </lineage>
</organism>
<keyword evidence="6" id="KW-0862">Zinc</keyword>
<feature type="chain" id="PRO_5015637321" evidence="9">
    <location>
        <begin position="20"/>
        <end position="695"/>
    </location>
</feature>
<dbReference type="Gene3D" id="3.40.390.10">
    <property type="entry name" value="Collagenase (Catalytic Domain)"/>
    <property type="match status" value="1"/>
</dbReference>
<dbReference type="InterPro" id="IPR042089">
    <property type="entry name" value="Peptidase_M13_dom_2"/>
</dbReference>
<keyword evidence="13" id="KW-1185">Reference proteome</keyword>
<sequence>MRTSIVTAILLASAATVSAQTSQTPARPAAPSPALAGAASGPVAPKDANKPQIGDFGFDMAGRDTTVKPGTDFFDYANGGWEKATPIPADRSSYGMFHVLQDLSLERTRTILDAATAKPGDKVGEFYASFMDEAAVNAKGAGPVKPMLAALKTTTDKTALVTQIAKLQRQGVGGLVGVGVQQDDKDPTTYVVGFGQSGLGLPDRDYYLKDDAKLAAVRTAYQAYLAQMLTLAGEPNAAARAAAVFAMEKGLATAHWTRIESRDADKTYNKWTAADFAAKAPGFPWAQYMTAMGVTGRPFYLVAQPSALTGEAKVFADTPVNVLQDYAMLKVLRAYAPYLSSDFDKANFGFYGTTLSGTPEQQVRWKRGVSTVSGAMGEAIGEQYVAKYFPPESKAAADQLVKNVIAAMGDRLRNLAWMAPETKTKALAKLAAFTPKIGYPDKWRDYSALQVQRGDLVGNVARANAFDYDRDLKKLGQPIDRGEWFMTPMTINAYANPTMNEVVFPAAILQPPFFDPKADPAINYGGIGAVIGHEISHHFDDQGRKYDASGKLTDWWTPQDVARFKVFTDALVKQYDAYEPLPGLHVQGGLTLGENIADLAGLTVAYDAYHRSLGGKPAPVIDGTTGDQRFYYGWAGVWRSKFREPALRQTLLSDPHSPGHQRVLTVRNLDPWYAAFGVKPGEASYLAPATRVRIW</sequence>
<keyword evidence="4" id="KW-0479">Metal-binding</keyword>
<evidence type="ECO:0000256" key="3">
    <source>
        <dbReference type="ARBA" id="ARBA00022670"/>
    </source>
</evidence>
<evidence type="ECO:0000259" key="10">
    <source>
        <dbReference type="Pfam" id="PF01431"/>
    </source>
</evidence>
<dbReference type="AlphaFoldDB" id="A0A2T4YND7"/>
<evidence type="ECO:0000256" key="9">
    <source>
        <dbReference type="SAM" id="SignalP"/>
    </source>
</evidence>
<feature type="compositionally biased region" description="Low complexity" evidence="8">
    <location>
        <begin position="20"/>
        <end position="45"/>
    </location>
</feature>
<evidence type="ECO:0000256" key="8">
    <source>
        <dbReference type="SAM" id="MobiDB-lite"/>
    </source>
</evidence>
<dbReference type="Pfam" id="PF05649">
    <property type="entry name" value="Peptidase_M13_N"/>
    <property type="match status" value="1"/>
</dbReference>
<protein>
    <submittedName>
        <fullName evidence="12">Endothelin-converting enzyme</fullName>
    </submittedName>
</protein>
<feature type="region of interest" description="Disordered" evidence="8">
    <location>
        <begin position="20"/>
        <end position="57"/>
    </location>
</feature>
<dbReference type="Gene3D" id="1.10.1380.10">
    <property type="entry name" value="Neutral endopeptidase , domain2"/>
    <property type="match status" value="1"/>
</dbReference>
<dbReference type="Pfam" id="PF01431">
    <property type="entry name" value="Peptidase_M13"/>
    <property type="match status" value="1"/>
</dbReference>